<gene>
    <name evidence="2" type="ORF">COI93_09810</name>
</gene>
<comment type="caution">
    <text evidence="2">The sequence shown here is derived from an EMBL/GenBank/DDBJ whole genome shotgun (WGS) entry which is preliminary data.</text>
</comment>
<name>A0A2B0MNK7_BACCE</name>
<sequence length="150" mass="17412">MQSKHIKEKTDLEIAFHIRKEVFVKEQCVPLEDEFDTFDTLSDVCHHILVYFNEMPVGTGRIRFVDNIGKLERICILQPYRKYGLGKVIIQTLEEIAREKEISKVKLHGQTHAEGFYNKLGYQASSDVFMEDGIPHILMTKELSIKEVSK</sequence>
<dbReference type="Gene3D" id="3.40.630.30">
    <property type="match status" value="1"/>
</dbReference>
<dbReference type="AlphaFoldDB" id="A0A2B0MNK7"/>
<evidence type="ECO:0000259" key="1">
    <source>
        <dbReference type="PROSITE" id="PS51186"/>
    </source>
</evidence>
<feature type="domain" description="N-acetyltransferase" evidence="1">
    <location>
        <begin position="1"/>
        <end position="144"/>
    </location>
</feature>
<dbReference type="SUPFAM" id="SSF55729">
    <property type="entry name" value="Acyl-CoA N-acyltransferases (Nat)"/>
    <property type="match status" value="1"/>
</dbReference>
<proteinExistence type="predicted"/>
<organism evidence="2 3">
    <name type="scientific">Bacillus cereus</name>
    <dbReference type="NCBI Taxonomy" id="1396"/>
    <lineage>
        <taxon>Bacteria</taxon>
        <taxon>Bacillati</taxon>
        <taxon>Bacillota</taxon>
        <taxon>Bacilli</taxon>
        <taxon>Bacillales</taxon>
        <taxon>Bacillaceae</taxon>
        <taxon>Bacillus</taxon>
        <taxon>Bacillus cereus group</taxon>
    </lineage>
</organism>
<protein>
    <submittedName>
        <fullName evidence="2">GNAT family N-acetyltransferase</fullName>
    </submittedName>
</protein>
<evidence type="ECO:0000313" key="2">
    <source>
        <dbReference type="EMBL" id="PFK43683.1"/>
    </source>
</evidence>
<evidence type="ECO:0000313" key="3">
    <source>
        <dbReference type="Proteomes" id="UP000242656"/>
    </source>
</evidence>
<dbReference type="PROSITE" id="PS51186">
    <property type="entry name" value="GNAT"/>
    <property type="match status" value="1"/>
</dbReference>
<dbReference type="InterPro" id="IPR039143">
    <property type="entry name" value="GNPNAT1-like"/>
</dbReference>
<dbReference type="CDD" id="cd04301">
    <property type="entry name" value="NAT_SF"/>
    <property type="match status" value="1"/>
</dbReference>
<dbReference type="EMBL" id="NUWN01000031">
    <property type="protein sequence ID" value="PFK43683.1"/>
    <property type="molecule type" value="Genomic_DNA"/>
</dbReference>
<dbReference type="InterPro" id="IPR016181">
    <property type="entry name" value="Acyl_CoA_acyltransferase"/>
</dbReference>
<dbReference type="InterPro" id="IPR000182">
    <property type="entry name" value="GNAT_dom"/>
</dbReference>
<dbReference type="PANTHER" id="PTHR13355">
    <property type="entry name" value="GLUCOSAMINE 6-PHOSPHATE N-ACETYLTRANSFERASE"/>
    <property type="match status" value="1"/>
</dbReference>
<dbReference type="RefSeq" id="WP_098490635.1">
    <property type="nucleotide sequence ID" value="NZ_NUWN01000031.1"/>
</dbReference>
<dbReference type="Pfam" id="PF13673">
    <property type="entry name" value="Acetyltransf_10"/>
    <property type="match status" value="1"/>
</dbReference>
<reference evidence="2 3" key="1">
    <citation type="submission" date="2017-09" db="EMBL/GenBank/DDBJ databases">
        <title>Large-scale bioinformatics analysis of Bacillus genomes uncovers conserved roles of natural products in bacterial physiology.</title>
        <authorList>
            <consortium name="Agbiome Team Llc"/>
            <person name="Bleich R.M."/>
            <person name="Grubbs K.J."/>
            <person name="Santa Maria K.C."/>
            <person name="Allen S.E."/>
            <person name="Farag S."/>
            <person name="Shank E.A."/>
            <person name="Bowers A."/>
        </authorList>
    </citation>
    <scope>NUCLEOTIDE SEQUENCE [LARGE SCALE GENOMIC DNA]</scope>
    <source>
        <strain evidence="2 3">AFS083043</strain>
    </source>
</reference>
<accession>A0A2B0MNK7</accession>
<dbReference type="PANTHER" id="PTHR13355:SF9">
    <property type="entry name" value="ACETYLTRANSFERASE BSU40680-RELATED"/>
    <property type="match status" value="1"/>
</dbReference>
<dbReference type="GO" id="GO:0004343">
    <property type="term" value="F:glucosamine 6-phosphate N-acetyltransferase activity"/>
    <property type="evidence" value="ECO:0007669"/>
    <property type="project" value="TreeGrafter"/>
</dbReference>
<dbReference type="Proteomes" id="UP000242656">
    <property type="component" value="Unassembled WGS sequence"/>
</dbReference>
<keyword evidence="2" id="KW-0808">Transferase</keyword>